<evidence type="ECO:0000256" key="4">
    <source>
        <dbReference type="ARBA" id="ARBA00022723"/>
    </source>
</evidence>
<dbReference type="CDD" id="cd00091">
    <property type="entry name" value="NUC"/>
    <property type="match status" value="1"/>
</dbReference>
<dbReference type="GO" id="GO:0046872">
    <property type="term" value="F:metal ion binding"/>
    <property type="evidence" value="ECO:0007669"/>
    <property type="project" value="UniProtKB-KW"/>
</dbReference>
<dbReference type="GO" id="GO:0004519">
    <property type="term" value="F:endonuclease activity"/>
    <property type="evidence" value="ECO:0007669"/>
    <property type="project" value="UniProtKB-UniRule"/>
</dbReference>
<evidence type="ECO:0000256" key="9">
    <source>
        <dbReference type="PIRSR" id="PIRSR640255-2"/>
    </source>
</evidence>
<evidence type="ECO:0000313" key="14">
    <source>
        <dbReference type="Proteomes" id="UP000823936"/>
    </source>
</evidence>
<comment type="cofactor">
    <cofactor evidence="1 10">
        <name>Mg(2+)</name>
        <dbReference type="ChEBI" id="CHEBI:18420"/>
    </cofactor>
</comment>
<dbReference type="GO" id="GO:0016787">
    <property type="term" value="F:hydrolase activity"/>
    <property type="evidence" value="ECO:0007669"/>
    <property type="project" value="UniProtKB-KW"/>
</dbReference>
<dbReference type="AlphaFoldDB" id="A0A9D1PTM8"/>
<evidence type="ECO:0000256" key="6">
    <source>
        <dbReference type="ARBA" id="ARBA00022801"/>
    </source>
</evidence>
<sequence length="332" mass="37569">MARKKKKNKTLRKIILTLLILLVLFIVLLFISGGEEENESLKAEGSIQNLELPRPVENEQIIRHTGYTLSYNEDAECASWVAYELTRSEVLSQAAERDDDFREDDAVLTGSASLADYRKSGYDRGHLAPAADFKWSEEAMSDTFYMSNMTAQNPSFNRGIWADLEAIVRTNAYYSGSLYVVTGPVLTDGPYERIGENGVAVPKRFYKVLLSYSEDEVKAIAFILENENSDRRLESFATSVDEAEEITGLDFYPALPDEIENAVESSYDTSLWSFEIYLPDDAEYSSDDISYVAPQSGLDRIWQEIMSLVYELKKDFFELTETEDIARAVGLL</sequence>
<dbReference type="InterPro" id="IPR001604">
    <property type="entry name" value="Endo_G_ENPP1-like_dom"/>
</dbReference>
<dbReference type="SMART" id="SM00477">
    <property type="entry name" value="NUC"/>
    <property type="match status" value="1"/>
</dbReference>
<dbReference type="Proteomes" id="UP000823936">
    <property type="component" value="Unassembled WGS sequence"/>
</dbReference>
<evidence type="ECO:0000256" key="8">
    <source>
        <dbReference type="PIRSR" id="PIRSR640255-1"/>
    </source>
</evidence>
<feature type="domain" description="DNA/RNA non-specific endonuclease/pyrophosphatase/phosphodiesterase" evidence="12">
    <location>
        <begin position="63"/>
        <end position="258"/>
    </location>
</feature>
<protein>
    <recommendedName>
        <fullName evidence="10">Endonuclease</fullName>
        <ecNumber evidence="10">3.1.30.-</ecNumber>
    </recommendedName>
</protein>
<dbReference type="EC" id="3.1.30.-" evidence="10"/>
<keyword evidence="4 9" id="KW-0479">Metal-binding</keyword>
<feature type="domain" description="ENPP1-3/EXOG-like endonuclease/phosphodiesterase" evidence="11">
    <location>
        <begin position="64"/>
        <end position="258"/>
    </location>
</feature>
<keyword evidence="5 10" id="KW-0255">Endonuclease</keyword>
<dbReference type="PANTHER" id="PTHR13966">
    <property type="entry name" value="ENDONUCLEASE RELATED"/>
    <property type="match status" value="1"/>
</dbReference>
<dbReference type="PANTHER" id="PTHR13966:SF5">
    <property type="entry name" value="ENDONUCLEASE G, MITOCHONDRIAL"/>
    <property type="match status" value="1"/>
</dbReference>
<accession>A0A9D1PTM8</accession>
<feature type="binding site" evidence="9">
    <location>
        <position position="157"/>
    </location>
    <ligand>
        <name>Mg(2+)</name>
        <dbReference type="ChEBI" id="CHEBI:18420"/>
        <note>catalytic</note>
    </ligand>
</feature>
<evidence type="ECO:0000259" key="12">
    <source>
        <dbReference type="SMART" id="SM00892"/>
    </source>
</evidence>
<reference evidence="13" key="2">
    <citation type="submission" date="2021-04" db="EMBL/GenBank/DDBJ databases">
        <authorList>
            <person name="Gilroy R."/>
        </authorList>
    </citation>
    <scope>NUCLEOTIDE SEQUENCE</scope>
    <source>
        <strain evidence="13">Gambia11-129</strain>
    </source>
</reference>
<dbReference type="SUPFAM" id="SSF54060">
    <property type="entry name" value="His-Me finger endonucleases"/>
    <property type="match status" value="1"/>
</dbReference>
<keyword evidence="7" id="KW-0460">Magnesium</keyword>
<dbReference type="InterPro" id="IPR018524">
    <property type="entry name" value="DNA/RNA_endonuclease_AS"/>
</dbReference>
<dbReference type="PROSITE" id="PS01070">
    <property type="entry name" value="NUCLEASE_NON_SPEC"/>
    <property type="match status" value="1"/>
</dbReference>
<dbReference type="InterPro" id="IPR040255">
    <property type="entry name" value="Non-specific_endonuclease"/>
</dbReference>
<evidence type="ECO:0000256" key="1">
    <source>
        <dbReference type="ARBA" id="ARBA00001946"/>
    </source>
</evidence>
<dbReference type="Pfam" id="PF01223">
    <property type="entry name" value="Endonuclease_NS"/>
    <property type="match status" value="1"/>
</dbReference>
<comment type="similarity">
    <text evidence="2 10">Belongs to the DNA/RNA non-specific endonuclease family.</text>
</comment>
<proteinExistence type="inferred from homology"/>
<keyword evidence="3 10" id="KW-0540">Nuclease</keyword>
<dbReference type="InterPro" id="IPR044925">
    <property type="entry name" value="His-Me_finger_sf"/>
</dbReference>
<gene>
    <name evidence="13" type="ORF">IAB12_05045</name>
</gene>
<reference evidence="13" key="1">
    <citation type="journal article" date="2021" name="PeerJ">
        <title>Extensive microbial diversity within the chicken gut microbiome revealed by metagenomics and culture.</title>
        <authorList>
            <person name="Gilroy R."/>
            <person name="Ravi A."/>
            <person name="Getino M."/>
            <person name="Pursley I."/>
            <person name="Horton D.L."/>
            <person name="Alikhan N.F."/>
            <person name="Baker D."/>
            <person name="Gharbi K."/>
            <person name="Hall N."/>
            <person name="Watson M."/>
            <person name="Adriaenssens E.M."/>
            <person name="Foster-Nyarko E."/>
            <person name="Jarju S."/>
            <person name="Secka A."/>
            <person name="Antonio M."/>
            <person name="Oren A."/>
            <person name="Chaudhuri R.R."/>
            <person name="La Ragione R."/>
            <person name="Hildebrand F."/>
            <person name="Pallen M.J."/>
        </authorList>
    </citation>
    <scope>NUCLEOTIDE SEQUENCE</scope>
    <source>
        <strain evidence="13">Gambia11-129</strain>
    </source>
</reference>
<dbReference type="InterPro" id="IPR044929">
    <property type="entry name" value="DNA/RNA_non-sp_Endonuclease_sf"/>
</dbReference>
<evidence type="ECO:0000256" key="5">
    <source>
        <dbReference type="ARBA" id="ARBA00022759"/>
    </source>
</evidence>
<evidence type="ECO:0000313" key="13">
    <source>
        <dbReference type="EMBL" id="HIV99122.1"/>
    </source>
</evidence>
<name>A0A9D1PTM8_9SPIO</name>
<evidence type="ECO:0000256" key="7">
    <source>
        <dbReference type="ARBA" id="ARBA00022842"/>
    </source>
</evidence>
<keyword evidence="6 10" id="KW-0378">Hydrolase</keyword>
<evidence type="ECO:0000256" key="3">
    <source>
        <dbReference type="ARBA" id="ARBA00022722"/>
    </source>
</evidence>
<dbReference type="EMBL" id="DXHU01000019">
    <property type="protein sequence ID" value="HIV99122.1"/>
    <property type="molecule type" value="Genomic_DNA"/>
</dbReference>
<feature type="active site" description="Proton acceptor" evidence="8">
    <location>
        <position position="126"/>
    </location>
</feature>
<evidence type="ECO:0000256" key="2">
    <source>
        <dbReference type="ARBA" id="ARBA00010052"/>
    </source>
</evidence>
<dbReference type="InterPro" id="IPR020821">
    <property type="entry name" value="ENPP1-3/EXOG-like_nuc-like"/>
</dbReference>
<evidence type="ECO:0000259" key="11">
    <source>
        <dbReference type="SMART" id="SM00477"/>
    </source>
</evidence>
<dbReference type="Gene3D" id="3.40.570.10">
    <property type="entry name" value="Extracellular Endonuclease, subunit A"/>
    <property type="match status" value="1"/>
</dbReference>
<dbReference type="SMART" id="SM00892">
    <property type="entry name" value="Endonuclease_NS"/>
    <property type="match status" value="1"/>
</dbReference>
<evidence type="ECO:0000256" key="10">
    <source>
        <dbReference type="RuleBase" id="RU366055"/>
    </source>
</evidence>
<dbReference type="GO" id="GO:0003676">
    <property type="term" value="F:nucleic acid binding"/>
    <property type="evidence" value="ECO:0007669"/>
    <property type="project" value="InterPro"/>
</dbReference>
<comment type="caution">
    <text evidence="13">The sequence shown here is derived from an EMBL/GenBank/DDBJ whole genome shotgun (WGS) entry which is preliminary data.</text>
</comment>
<organism evidence="13 14">
    <name type="scientific">Candidatus Ornithospirochaeta avicola</name>
    <dbReference type="NCBI Taxonomy" id="2840896"/>
    <lineage>
        <taxon>Bacteria</taxon>
        <taxon>Pseudomonadati</taxon>
        <taxon>Spirochaetota</taxon>
        <taxon>Spirochaetia</taxon>
        <taxon>Spirochaetales</taxon>
        <taxon>Spirochaetaceae</taxon>
        <taxon>Spirochaetaceae incertae sedis</taxon>
        <taxon>Candidatus Ornithospirochaeta</taxon>
    </lineage>
</organism>